<proteinExistence type="predicted"/>
<reference evidence="2" key="1">
    <citation type="submission" date="2019-11" db="EMBL/GenBank/DDBJ databases">
        <title>Microbial mats filling the niche in hypersaline microbial mats.</title>
        <authorList>
            <person name="Wong H.L."/>
            <person name="Macleod F.I."/>
            <person name="White R.A. III"/>
            <person name="Burns B.P."/>
        </authorList>
    </citation>
    <scope>NUCLEOTIDE SEQUENCE</scope>
    <source>
        <strain evidence="2">Rbin_158</strain>
    </source>
</reference>
<feature type="non-terminal residue" evidence="2">
    <location>
        <position position="84"/>
    </location>
</feature>
<evidence type="ECO:0000313" key="2">
    <source>
        <dbReference type="EMBL" id="MBD3326353.1"/>
    </source>
</evidence>
<feature type="transmembrane region" description="Helical" evidence="1">
    <location>
        <begin position="32"/>
        <end position="50"/>
    </location>
</feature>
<keyword evidence="1" id="KW-0472">Membrane</keyword>
<accession>A0A9D5Q7E2</accession>
<feature type="transmembrane region" description="Helical" evidence="1">
    <location>
        <begin position="7"/>
        <end position="26"/>
    </location>
</feature>
<gene>
    <name evidence="2" type="ORF">GF339_17340</name>
</gene>
<dbReference type="AlphaFoldDB" id="A0A9D5Q7E2"/>
<keyword evidence="1" id="KW-0812">Transmembrane</keyword>
<protein>
    <submittedName>
        <fullName evidence="2">Uncharacterized protein</fullName>
    </submittedName>
</protein>
<evidence type="ECO:0000256" key="1">
    <source>
        <dbReference type="SAM" id="Phobius"/>
    </source>
</evidence>
<keyword evidence="1" id="KW-1133">Transmembrane helix</keyword>
<organism evidence="2 3">
    <name type="scientific">candidate division KSB3 bacterium</name>
    <dbReference type="NCBI Taxonomy" id="2044937"/>
    <lineage>
        <taxon>Bacteria</taxon>
        <taxon>candidate division KSB3</taxon>
    </lineage>
</organism>
<comment type="caution">
    <text evidence="2">The sequence shown here is derived from an EMBL/GenBank/DDBJ whole genome shotgun (WGS) entry which is preliminary data.</text>
</comment>
<feature type="transmembrane region" description="Helical" evidence="1">
    <location>
        <begin position="57"/>
        <end position="78"/>
    </location>
</feature>
<sequence>MHIRKICNTLIELGIIALIIFPPLVFGAVQPRHVTSIHLILLAIGLIWVVKTFAKHVFLYVPGPLDLPLLLFLGLGFINLTAST</sequence>
<name>A0A9D5Q7E2_9BACT</name>
<dbReference type="EMBL" id="WJJP01000566">
    <property type="protein sequence ID" value="MBD3326353.1"/>
    <property type="molecule type" value="Genomic_DNA"/>
</dbReference>
<dbReference type="Proteomes" id="UP000649604">
    <property type="component" value="Unassembled WGS sequence"/>
</dbReference>
<evidence type="ECO:0000313" key="3">
    <source>
        <dbReference type="Proteomes" id="UP000649604"/>
    </source>
</evidence>